<evidence type="ECO:0000313" key="3">
    <source>
        <dbReference type="Proteomes" id="UP000625316"/>
    </source>
</evidence>
<dbReference type="NCBIfam" id="NF041930">
    <property type="entry name" value="Xrt_dep_XDD3"/>
    <property type="match status" value="1"/>
</dbReference>
<keyword evidence="3" id="KW-1185">Reference proteome</keyword>
<protein>
    <submittedName>
        <fullName evidence="2">PEP-CTERM sorting domain-containing protein</fullName>
    </submittedName>
</protein>
<comment type="caution">
    <text evidence="2">The sequence shown here is derived from an EMBL/GenBank/DDBJ whole genome shotgun (WGS) entry which is preliminary data.</text>
</comment>
<gene>
    <name evidence="2" type="ORF">IQ266_10400</name>
</gene>
<name>A0A928Z309_9CYAN</name>
<feature type="non-terminal residue" evidence="2">
    <location>
        <position position="1"/>
    </location>
</feature>
<dbReference type="RefSeq" id="WP_264324966.1">
    <property type="nucleotide sequence ID" value="NZ_JADEXQ010000030.1"/>
</dbReference>
<dbReference type="InterPro" id="IPR013424">
    <property type="entry name" value="Ice-binding_C"/>
</dbReference>
<dbReference type="Proteomes" id="UP000625316">
    <property type="component" value="Unassembled WGS sequence"/>
</dbReference>
<dbReference type="AlphaFoldDB" id="A0A928Z309"/>
<evidence type="ECO:0000259" key="1">
    <source>
        <dbReference type="Pfam" id="PF07589"/>
    </source>
</evidence>
<organism evidence="2 3">
    <name type="scientific">Romeriopsis navalis LEGE 11480</name>
    <dbReference type="NCBI Taxonomy" id="2777977"/>
    <lineage>
        <taxon>Bacteria</taxon>
        <taxon>Bacillati</taxon>
        <taxon>Cyanobacteriota</taxon>
        <taxon>Cyanophyceae</taxon>
        <taxon>Leptolyngbyales</taxon>
        <taxon>Leptolyngbyaceae</taxon>
        <taxon>Romeriopsis</taxon>
        <taxon>Romeriopsis navalis</taxon>
    </lineage>
</organism>
<reference evidence="2" key="1">
    <citation type="submission" date="2020-10" db="EMBL/GenBank/DDBJ databases">
        <authorList>
            <person name="Castelo-Branco R."/>
            <person name="Eusebio N."/>
            <person name="Adriana R."/>
            <person name="Vieira A."/>
            <person name="Brugerolle De Fraissinette N."/>
            <person name="Rezende De Castro R."/>
            <person name="Schneider M.P."/>
            <person name="Vasconcelos V."/>
            <person name="Leao P.N."/>
        </authorList>
    </citation>
    <scope>NUCLEOTIDE SEQUENCE</scope>
    <source>
        <strain evidence="2">LEGE 11480</strain>
    </source>
</reference>
<sequence length="261" mass="27898">LNGWDYAIAGEGNGTGGSVFDYRGIAIKDNGDSITVALNSNMDLQGKVWGRRREVINHGDMFFNFTGKSFKEASDAGELVGINFAQYGSQTGAASTGVYTGVSAKNTTRQNYGWHNLNSWKNAVKHDDGSNNNSYGDLTSDNSYFAGQHTGTKTILNAIDSGTKVGNISMLLSNDLSSQGLDFGHFGADGTQTFGFTFQKTDDFKIGSYVANLFMECGNDGVAIAGALKHGDKKVPEPAMMLGLAGVSGLGLMRRRRQRKG</sequence>
<dbReference type="NCBIfam" id="TIGR02595">
    <property type="entry name" value="PEP_CTERM"/>
    <property type="match status" value="1"/>
</dbReference>
<dbReference type="Pfam" id="PF07589">
    <property type="entry name" value="PEP-CTERM"/>
    <property type="match status" value="1"/>
</dbReference>
<feature type="domain" description="Ice-binding protein C-terminal" evidence="1">
    <location>
        <begin position="235"/>
        <end position="257"/>
    </location>
</feature>
<dbReference type="EMBL" id="JADEXQ010000030">
    <property type="protein sequence ID" value="MBE9030139.1"/>
    <property type="molecule type" value="Genomic_DNA"/>
</dbReference>
<proteinExistence type="predicted"/>
<evidence type="ECO:0000313" key="2">
    <source>
        <dbReference type="EMBL" id="MBE9030139.1"/>
    </source>
</evidence>
<accession>A0A928Z309</accession>